<gene>
    <name evidence="3" type="ORF">BDD43_1984</name>
</gene>
<dbReference type="InterPro" id="IPR011990">
    <property type="entry name" value="TPR-like_helical_dom_sf"/>
</dbReference>
<keyword evidence="1" id="KW-0812">Transmembrane</keyword>
<name>A0A495IYP0_9SPHI</name>
<evidence type="ECO:0000313" key="4">
    <source>
        <dbReference type="Proteomes" id="UP000268007"/>
    </source>
</evidence>
<sequence>MQLKLRYNEHSKRPLAGAFLQGASPAGWFRELDTWKVDLNGLRCYVLPQGIHDDSGSGLFVIFGTQQPPAALVRYPYGRMTDKLYLPVQADLWPVTGADELKALLLWDIQVFHPNIGLVGFESKDEVKLTDFVHLSAPRPSDWSFAHPGLTPAPVLQQIGLKVEDEPESVMEAIKEDVGSKSLDQIPSADPDETALQKYGKQATNWLAQLGLYMLLLLALIGKIIFAPLSWFFSGAFPRSGSSGGLLHKIEQWVGQKLADIEKQRDTELKRLMDLFDKNSDEALQYAIPLSSPYLNRGSAPQSGKLTRRQTQFNLRNLGGGRRVDGWDLSNYNAQLRARYIKTANEAVEQGNFKRAAYIHAHLLGDFYTAANVLQQGKMYREAAALYRDHLKNERMAAECLEKGGLLEEAIPIYLQLNNLEKAGDLYLMIGREEKAEACYREKVTEFRQAKDYQKAAVLTLDKLKQKKEAESLLLEGWADTGQPEACLSAYLELRHDDEHGQLAQEVRQVYAQHVPRLKKTSFLTVLAEMNRRYPEAQLNETSLGIAYEIIHQQVESGDTSGLKMMSSFLPEDRLLNADTNRFIQHRLQLPPVYTKPDYIQLRNNTNWYAIMTYHDQLMAIGQQQGDLHYFRGNWEGKQTYQYLFKVGYNDSPLALLADPALSDQVLIVGEKISTHTNQQLGAYSYFEREAVLQTLDFLPEAALGCCLNVENGVSVLHFTIHGLQLSHFNRTGALLRTIDIGMMDERVNPGQNGFDPSAMVWRKGHFYYAKGEILLRISPEGQTEALSIGAQILKSTVTGPHTALKIALLTTEGSVLVTPTLKGIGVASGFFGQDIEGQDIRLMTDNRLVVAGGKRAGVFDISKENPTPEGLIDTENTIIAIVAIPKRHHCAFLEYDGRVSVYRLGDV</sequence>
<dbReference type="InterPro" id="IPR045551">
    <property type="entry name" value="bpX3"/>
</dbReference>
<dbReference type="AlphaFoldDB" id="A0A495IYP0"/>
<dbReference type="Proteomes" id="UP000268007">
    <property type="component" value="Unassembled WGS sequence"/>
</dbReference>
<proteinExistence type="predicted"/>
<dbReference type="OrthoDB" id="1235043at2"/>
<keyword evidence="1" id="KW-1133">Transmembrane helix</keyword>
<reference evidence="3 4" key="1">
    <citation type="submission" date="2018-10" db="EMBL/GenBank/DDBJ databases">
        <title>Genomic Encyclopedia of Archaeal and Bacterial Type Strains, Phase II (KMG-II): from individual species to whole genera.</title>
        <authorList>
            <person name="Goeker M."/>
        </authorList>
    </citation>
    <scope>NUCLEOTIDE SEQUENCE [LARGE SCALE GENOMIC DNA]</scope>
    <source>
        <strain evidence="3 4">DSM 18602</strain>
    </source>
</reference>
<organism evidence="3 4">
    <name type="scientific">Mucilaginibacter gracilis</name>
    <dbReference type="NCBI Taxonomy" id="423350"/>
    <lineage>
        <taxon>Bacteria</taxon>
        <taxon>Pseudomonadati</taxon>
        <taxon>Bacteroidota</taxon>
        <taxon>Sphingobacteriia</taxon>
        <taxon>Sphingobacteriales</taxon>
        <taxon>Sphingobacteriaceae</taxon>
        <taxon>Mucilaginibacter</taxon>
    </lineage>
</organism>
<evidence type="ECO:0000256" key="1">
    <source>
        <dbReference type="SAM" id="Phobius"/>
    </source>
</evidence>
<protein>
    <recommendedName>
        <fullName evidence="2">MoxR-vWA-beta-propeller ternary system domain-containing protein</fullName>
    </recommendedName>
</protein>
<evidence type="ECO:0000313" key="3">
    <source>
        <dbReference type="EMBL" id="RKR81826.1"/>
    </source>
</evidence>
<dbReference type="RefSeq" id="WP_121197493.1">
    <property type="nucleotide sequence ID" value="NZ_RBKU01000001.1"/>
</dbReference>
<feature type="transmembrane region" description="Helical" evidence="1">
    <location>
        <begin position="210"/>
        <end position="233"/>
    </location>
</feature>
<keyword evidence="1" id="KW-0472">Membrane</keyword>
<dbReference type="EMBL" id="RBKU01000001">
    <property type="protein sequence ID" value="RKR81826.1"/>
    <property type="molecule type" value="Genomic_DNA"/>
</dbReference>
<keyword evidence="4" id="KW-1185">Reference proteome</keyword>
<dbReference type="SUPFAM" id="SSF48452">
    <property type="entry name" value="TPR-like"/>
    <property type="match status" value="1"/>
</dbReference>
<evidence type="ECO:0000259" key="2">
    <source>
        <dbReference type="Pfam" id="PF19919"/>
    </source>
</evidence>
<feature type="domain" description="MoxR-vWA-beta-propeller ternary system" evidence="2">
    <location>
        <begin position="2"/>
        <end position="174"/>
    </location>
</feature>
<dbReference type="Pfam" id="PF19919">
    <property type="entry name" value="bpX3"/>
    <property type="match status" value="1"/>
</dbReference>
<comment type="caution">
    <text evidence="3">The sequence shown here is derived from an EMBL/GenBank/DDBJ whole genome shotgun (WGS) entry which is preliminary data.</text>
</comment>
<accession>A0A495IYP0</accession>